<reference evidence="3" key="2">
    <citation type="submission" date="2019-01" db="EMBL/GenBank/DDBJ databases">
        <title>Genome sequence of Desulfonema ishimotonii strain Tokyo 01.</title>
        <authorList>
            <person name="Fukui M."/>
        </authorList>
    </citation>
    <scope>NUCLEOTIDE SEQUENCE [LARGE SCALE GENOMIC DNA]</scope>
    <source>
        <strain evidence="3">Tokyo 01</strain>
    </source>
</reference>
<feature type="signal peptide" evidence="1">
    <location>
        <begin position="1"/>
        <end position="24"/>
    </location>
</feature>
<sequence length="387" mass="44105">MICVRQLFCFTCLILMISVMSSCAMLTSWQNQKPIRFRAAMTYLADDLLEDIRIDQLLHPKGEMVRIVIEPFSDAHTGDVPRVSRDIEAMLIALGKKAFIITRMTSENLERADYMIRGRIGLEPYKGGKTAAPEKYYHVTASVVKTKTGKSVGHSSAWIADKKPDMTPISFYKDSPVYLKDSQDQDRTAISAETAALLTEAETAYGKREYKKAIALLNRALKRKDGPLIRIYGGLYSANRKLGRQDRAIAAFDKLLAVSVEKYNILTVKFLFNVNSVEFWNDPALREQYKIWLERIGVYFKTHRGCLQILGHCSRSGTETYNKELSHERAVGIQARLRPYFPDVLRRSETVGRGFRETIVGTGTDDWRDAIDRRVEFHIIDCKALSR</sequence>
<dbReference type="PROSITE" id="PS51257">
    <property type="entry name" value="PROKAR_LIPOPROTEIN"/>
    <property type="match status" value="1"/>
</dbReference>
<dbReference type="Gene3D" id="1.25.40.10">
    <property type="entry name" value="Tetratricopeptide repeat domain"/>
    <property type="match status" value="1"/>
</dbReference>
<accession>A0A401G441</accession>
<dbReference type="EMBL" id="BEXT01000001">
    <property type="protein sequence ID" value="GBC64009.1"/>
    <property type="molecule type" value="Genomic_DNA"/>
</dbReference>
<keyword evidence="1" id="KW-0732">Signal</keyword>
<dbReference type="SUPFAM" id="SSF103088">
    <property type="entry name" value="OmpA-like"/>
    <property type="match status" value="1"/>
</dbReference>
<dbReference type="SUPFAM" id="SSF48452">
    <property type="entry name" value="TPR-like"/>
    <property type="match status" value="1"/>
</dbReference>
<dbReference type="InterPro" id="IPR011990">
    <property type="entry name" value="TPR-like_helical_dom_sf"/>
</dbReference>
<evidence type="ECO:0000313" key="2">
    <source>
        <dbReference type="EMBL" id="GBC64009.1"/>
    </source>
</evidence>
<dbReference type="AlphaFoldDB" id="A0A401G441"/>
<protein>
    <submittedName>
        <fullName evidence="2">OmpA family protein</fullName>
    </submittedName>
</protein>
<dbReference type="Proteomes" id="UP000288096">
    <property type="component" value="Unassembled WGS sequence"/>
</dbReference>
<dbReference type="InterPro" id="IPR036737">
    <property type="entry name" value="OmpA-like_sf"/>
</dbReference>
<keyword evidence="3" id="KW-1185">Reference proteome</keyword>
<reference evidence="3" key="1">
    <citation type="submission" date="2017-11" db="EMBL/GenBank/DDBJ databases">
        <authorList>
            <person name="Watanabe M."/>
            <person name="Kojima H."/>
        </authorList>
    </citation>
    <scope>NUCLEOTIDE SEQUENCE [LARGE SCALE GENOMIC DNA]</scope>
    <source>
        <strain evidence="3">Tokyo 01</strain>
    </source>
</reference>
<evidence type="ECO:0000313" key="3">
    <source>
        <dbReference type="Proteomes" id="UP000288096"/>
    </source>
</evidence>
<proteinExistence type="predicted"/>
<dbReference type="OrthoDB" id="8836583at2"/>
<gene>
    <name evidence="2" type="ORF">DENIS_5009</name>
</gene>
<name>A0A401G441_9BACT</name>
<comment type="caution">
    <text evidence="2">The sequence shown here is derived from an EMBL/GenBank/DDBJ whole genome shotgun (WGS) entry which is preliminary data.</text>
</comment>
<evidence type="ECO:0000256" key="1">
    <source>
        <dbReference type="SAM" id="SignalP"/>
    </source>
</evidence>
<organism evidence="2 3">
    <name type="scientific">Desulfonema ishimotonii</name>
    <dbReference type="NCBI Taxonomy" id="45657"/>
    <lineage>
        <taxon>Bacteria</taxon>
        <taxon>Pseudomonadati</taxon>
        <taxon>Thermodesulfobacteriota</taxon>
        <taxon>Desulfobacteria</taxon>
        <taxon>Desulfobacterales</taxon>
        <taxon>Desulfococcaceae</taxon>
        <taxon>Desulfonema</taxon>
    </lineage>
</organism>
<dbReference type="Gene3D" id="3.30.1330.60">
    <property type="entry name" value="OmpA-like domain"/>
    <property type="match status" value="1"/>
</dbReference>
<feature type="chain" id="PRO_5019554907" evidence="1">
    <location>
        <begin position="25"/>
        <end position="387"/>
    </location>
</feature>